<reference evidence="2 3" key="1">
    <citation type="journal article" date="2018" name="Nat. Genet.">
        <title>The Rosa genome provides new insights in the design of modern roses.</title>
        <authorList>
            <person name="Bendahmane M."/>
        </authorList>
    </citation>
    <scope>NUCLEOTIDE SEQUENCE [LARGE SCALE GENOMIC DNA]</scope>
    <source>
        <strain evidence="3">cv. Old Blush</strain>
    </source>
</reference>
<name>A0A2P6SG70_ROSCH</name>
<keyword evidence="1" id="KW-0812">Transmembrane</keyword>
<accession>A0A2P6SG70</accession>
<feature type="transmembrane region" description="Helical" evidence="1">
    <location>
        <begin position="38"/>
        <end position="55"/>
    </location>
</feature>
<dbReference type="Gramene" id="PRQ57672">
    <property type="protein sequence ID" value="PRQ57672"/>
    <property type="gene ID" value="RchiOBHm_Chr1g0350891"/>
</dbReference>
<evidence type="ECO:0000256" key="1">
    <source>
        <dbReference type="SAM" id="Phobius"/>
    </source>
</evidence>
<dbReference type="Proteomes" id="UP000238479">
    <property type="component" value="Chromosome 1"/>
</dbReference>
<dbReference type="AlphaFoldDB" id="A0A2P6SG70"/>
<dbReference type="EMBL" id="PDCK01000039">
    <property type="protein sequence ID" value="PRQ57672.1"/>
    <property type="molecule type" value="Genomic_DNA"/>
</dbReference>
<protein>
    <submittedName>
        <fullName evidence="2">Uncharacterized protein</fullName>
    </submittedName>
</protein>
<keyword evidence="1" id="KW-1133">Transmembrane helix</keyword>
<sequence>MADLLCLSFGSRERPRRGRLKGGLRFRYGGSRINRSRWMAALLSGGWVLLWWVALMRSMSEKLVWPGLEAILRSRAWRFCLGLIELWVSPFELQFVMRTVVLQGDRGCLKWWSAGAQMKGARSWVSRSDRASMNLGCFWAQFNFLLGQTSPRVWIWDPGDLRSGCCFSFATCNILGVMRLLLGKLIIATFYEESQYNRVVSTTIECLGEQCVLGWDEFSFDWSTNSLHTRIADTDDLLYKSQGHDNGAIVGNYLEEAGIISSVFAKFSISASEQCFIVKGQIVGGVHLLICSHLALWSSRNWLLYAPNLMWDALMSDFYR</sequence>
<comment type="caution">
    <text evidence="2">The sequence shown here is derived from an EMBL/GenBank/DDBJ whole genome shotgun (WGS) entry which is preliminary data.</text>
</comment>
<keyword evidence="1" id="KW-0472">Membrane</keyword>
<gene>
    <name evidence="2" type="ORF">RchiOBHm_Chr1g0350891</name>
</gene>
<evidence type="ECO:0000313" key="3">
    <source>
        <dbReference type="Proteomes" id="UP000238479"/>
    </source>
</evidence>
<organism evidence="2 3">
    <name type="scientific">Rosa chinensis</name>
    <name type="common">China rose</name>
    <dbReference type="NCBI Taxonomy" id="74649"/>
    <lineage>
        <taxon>Eukaryota</taxon>
        <taxon>Viridiplantae</taxon>
        <taxon>Streptophyta</taxon>
        <taxon>Embryophyta</taxon>
        <taxon>Tracheophyta</taxon>
        <taxon>Spermatophyta</taxon>
        <taxon>Magnoliopsida</taxon>
        <taxon>eudicotyledons</taxon>
        <taxon>Gunneridae</taxon>
        <taxon>Pentapetalae</taxon>
        <taxon>rosids</taxon>
        <taxon>fabids</taxon>
        <taxon>Rosales</taxon>
        <taxon>Rosaceae</taxon>
        <taxon>Rosoideae</taxon>
        <taxon>Rosoideae incertae sedis</taxon>
        <taxon>Rosa</taxon>
    </lineage>
</organism>
<keyword evidence="3" id="KW-1185">Reference proteome</keyword>
<proteinExistence type="predicted"/>
<evidence type="ECO:0000313" key="2">
    <source>
        <dbReference type="EMBL" id="PRQ57672.1"/>
    </source>
</evidence>